<sequence length="311" mass="33867">MALLLSASLAWALVAQVSAQSADRVVATRGDAVVFESDLREAFLEIPEDLRQNVVGNPDKVGKILDELLLAQQIVRDSEQGRRWLESLEFRPDVGAFKRKATEIMDQRAAVESEEDLQELAREYFLADPSQYRLPDVYAFALAIQGTADSAAENSEQVQDDAESAASGEGAESAAAEQEAELPANLFGAGDDGAENLPEGVSVVRFDFDGLSKQPPIVVLAARSIREIGGSSKVFQLPDGRPAQIKLESLERGRQRQFEEVRDSIVERLRVDLKQATVRRYTVPLGNLPIDINGEALNSVAASFLKPSGES</sequence>
<dbReference type="Proteomes" id="UP001431449">
    <property type="component" value="Unassembled WGS sequence"/>
</dbReference>
<evidence type="ECO:0000313" key="3">
    <source>
        <dbReference type="EMBL" id="MCK7594586.1"/>
    </source>
</evidence>
<keyword evidence="4" id="KW-1185">Reference proteome</keyword>
<keyword evidence="2" id="KW-0732">Signal</keyword>
<name>A0ABT0GJ61_9GAMM</name>
<accession>A0ABT0GJ61</accession>
<organism evidence="3 4">
    <name type="scientific">Pseudomarimonas salicorniae</name>
    <dbReference type="NCBI Taxonomy" id="2933270"/>
    <lineage>
        <taxon>Bacteria</taxon>
        <taxon>Pseudomonadati</taxon>
        <taxon>Pseudomonadota</taxon>
        <taxon>Gammaproteobacteria</taxon>
        <taxon>Lysobacterales</taxon>
        <taxon>Lysobacteraceae</taxon>
        <taxon>Pseudomarimonas</taxon>
    </lineage>
</organism>
<dbReference type="EMBL" id="JALNMH010000010">
    <property type="protein sequence ID" value="MCK7594586.1"/>
    <property type="molecule type" value="Genomic_DNA"/>
</dbReference>
<feature type="signal peptide" evidence="2">
    <location>
        <begin position="1"/>
        <end position="19"/>
    </location>
</feature>
<reference evidence="3" key="1">
    <citation type="submission" date="2022-04" db="EMBL/GenBank/DDBJ databases">
        <title>Lysobacter sp. CAU 1642 isolated from sea sand.</title>
        <authorList>
            <person name="Kim W."/>
        </authorList>
    </citation>
    <scope>NUCLEOTIDE SEQUENCE</scope>
    <source>
        <strain evidence="3">CAU 1642</strain>
    </source>
</reference>
<feature type="chain" id="PRO_5046741242" evidence="2">
    <location>
        <begin position="20"/>
        <end position="311"/>
    </location>
</feature>
<comment type="caution">
    <text evidence="3">The sequence shown here is derived from an EMBL/GenBank/DDBJ whole genome shotgun (WGS) entry which is preliminary data.</text>
</comment>
<feature type="region of interest" description="Disordered" evidence="1">
    <location>
        <begin position="151"/>
        <end position="179"/>
    </location>
</feature>
<dbReference type="RefSeq" id="WP_248210095.1">
    <property type="nucleotide sequence ID" value="NZ_JALNMH010000010.1"/>
</dbReference>
<protein>
    <submittedName>
        <fullName evidence="3">Uncharacterized protein</fullName>
    </submittedName>
</protein>
<evidence type="ECO:0000313" key="4">
    <source>
        <dbReference type="Proteomes" id="UP001431449"/>
    </source>
</evidence>
<evidence type="ECO:0000256" key="2">
    <source>
        <dbReference type="SAM" id="SignalP"/>
    </source>
</evidence>
<proteinExistence type="predicted"/>
<evidence type="ECO:0000256" key="1">
    <source>
        <dbReference type="SAM" id="MobiDB-lite"/>
    </source>
</evidence>
<feature type="compositionally biased region" description="Low complexity" evidence="1">
    <location>
        <begin position="164"/>
        <end position="177"/>
    </location>
</feature>
<gene>
    <name evidence="3" type="ORF">M0G41_13010</name>
</gene>